<dbReference type="AlphaFoldDB" id="A0A2U1FCB7"/>
<name>A0A2U1FCB7_9PORP</name>
<sequence length="100" mass="11471">MIKHIVMFRLAEFETAEAKTTHLQKIKEALEALTPLIEPLHDMRVFLNVNSSEEYDFLLEADLDSLSDVKAYADHPAHMEVVRKLIAPFKVARACVDYEV</sequence>
<protein>
    <submittedName>
        <fullName evidence="2">Stress responsive alpha/beta barrel protein</fullName>
    </submittedName>
</protein>
<evidence type="ECO:0000313" key="3">
    <source>
        <dbReference type="Proteomes" id="UP000245462"/>
    </source>
</evidence>
<organism evidence="2 3">
    <name type="scientific">Porphyromonas loveana</name>
    <dbReference type="NCBI Taxonomy" id="1884669"/>
    <lineage>
        <taxon>Bacteria</taxon>
        <taxon>Pseudomonadati</taxon>
        <taxon>Bacteroidota</taxon>
        <taxon>Bacteroidia</taxon>
        <taxon>Bacteroidales</taxon>
        <taxon>Porphyromonadaceae</taxon>
        <taxon>Porphyromonas</taxon>
    </lineage>
</organism>
<dbReference type="GeneID" id="94550793"/>
<reference evidence="2 3" key="1">
    <citation type="submission" date="2018-04" db="EMBL/GenBank/DDBJ databases">
        <title>Genomic Encyclopedia of Type Strains, Phase IV (KMG-IV): sequencing the most valuable type-strain genomes for metagenomic binning, comparative biology and taxonomic classification.</title>
        <authorList>
            <person name="Goeker M."/>
        </authorList>
    </citation>
    <scope>NUCLEOTIDE SEQUENCE [LARGE SCALE GENOMIC DNA]</scope>
    <source>
        <strain evidence="2 3">DSM 28520</strain>
    </source>
</reference>
<dbReference type="OrthoDB" id="9808130at2"/>
<dbReference type="Gene3D" id="3.30.70.100">
    <property type="match status" value="1"/>
</dbReference>
<dbReference type="PROSITE" id="PS51502">
    <property type="entry name" value="S_R_A_B_BARREL"/>
    <property type="match status" value="1"/>
</dbReference>
<evidence type="ECO:0000259" key="1">
    <source>
        <dbReference type="PROSITE" id="PS51502"/>
    </source>
</evidence>
<feature type="domain" description="Stress-response A/B barrel" evidence="1">
    <location>
        <begin position="2"/>
        <end position="98"/>
    </location>
</feature>
<dbReference type="InterPro" id="IPR013097">
    <property type="entry name" value="Dabb"/>
</dbReference>
<dbReference type="RefSeq" id="WP_116679328.1">
    <property type="nucleotide sequence ID" value="NZ_JBGXZY010000065.1"/>
</dbReference>
<dbReference type="InterPro" id="IPR011008">
    <property type="entry name" value="Dimeric_a/b-barrel"/>
</dbReference>
<dbReference type="SUPFAM" id="SSF54909">
    <property type="entry name" value="Dimeric alpha+beta barrel"/>
    <property type="match status" value="1"/>
</dbReference>
<dbReference type="Pfam" id="PF07876">
    <property type="entry name" value="Dabb"/>
    <property type="match status" value="1"/>
</dbReference>
<dbReference type="PANTHER" id="PTHR37832:SF1">
    <property type="entry name" value="STRESS-RESPONSE A_B BARREL DOMAIN-CONTAINING PROTEIN"/>
    <property type="match status" value="1"/>
</dbReference>
<evidence type="ECO:0000313" key="2">
    <source>
        <dbReference type="EMBL" id="PVZ09822.1"/>
    </source>
</evidence>
<dbReference type="PANTHER" id="PTHR37832">
    <property type="entry name" value="BLL2683 PROTEIN"/>
    <property type="match status" value="1"/>
</dbReference>
<comment type="caution">
    <text evidence="2">The sequence shown here is derived from an EMBL/GenBank/DDBJ whole genome shotgun (WGS) entry which is preliminary data.</text>
</comment>
<dbReference type="SMART" id="SM00886">
    <property type="entry name" value="Dabb"/>
    <property type="match status" value="1"/>
</dbReference>
<keyword evidence="3" id="KW-1185">Reference proteome</keyword>
<dbReference type="Proteomes" id="UP000245462">
    <property type="component" value="Unassembled WGS sequence"/>
</dbReference>
<dbReference type="EMBL" id="QEKY01000008">
    <property type="protein sequence ID" value="PVZ09822.1"/>
    <property type="molecule type" value="Genomic_DNA"/>
</dbReference>
<gene>
    <name evidence="2" type="ORF">C7382_10810</name>
</gene>
<accession>A0A2U1FCB7</accession>
<proteinExistence type="predicted"/>